<dbReference type="EMBL" id="ML143444">
    <property type="protein sequence ID" value="TBU26541.1"/>
    <property type="molecule type" value="Genomic_DNA"/>
</dbReference>
<evidence type="ECO:0000313" key="2">
    <source>
        <dbReference type="EMBL" id="TBU26541.1"/>
    </source>
</evidence>
<accession>A0A4Q9MKE4</accession>
<dbReference type="Proteomes" id="UP000292957">
    <property type="component" value="Unassembled WGS sequence"/>
</dbReference>
<proteinExistence type="predicted"/>
<feature type="region of interest" description="Disordered" evidence="1">
    <location>
        <begin position="457"/>
        <end position="488"/>
    </location>
</feature>
<feature type="compositionally biased region" description="Basic and acidic residues" evidence="1">
    <location>
        <begin position="475"/>
        <end position="488"/>
    </location>
</feature>
<reference evidence="2" key="1">
    <citation type="submission" date="2019-01" db="EMBL/GenBank/DDBJ databases">
        <title>Draft genome sequences of three monokaryotic isolates of the white-rot basidiomycete fungus Dichomitus squalens.</title>
        <authorList>
            <consortium name="DOE Joint Genome Institute"/>
            <person name="Lopez S.C."/>
            <person name="Andreopoulos B."/>
            <person name="Pangilinan J."/>
            <person name="Lipzen A."/>
            <person name="Riley R."/>
            <person name="Ahrendt S."/>
            <person name="Ng V."/>
            <person name="Barry K."/>
            <person name="Daum C."/>
            <person name="Grigoriev I.V."/>
            <person name="Hilden K.S."/>
            <person name="Makela M.R."/>
            <person name="de Vries R.P."/>
        </authorList>
    </citation>
    <scope>NUCLEOTIDE SEQUENCE [LARGE SCALE GENOMIC DNA]</scope>
    <source>
        <strain evidence="2">OM18370.1</strain>
    </source>
</reference>
<dbReference type="SUPFAM" id="SSF52047">
    <property type="entry name" value="RNI-like"/>
    <property type="match status" value="1"/>
</dbReference>
<name>A0A4Q9MKE4_9APHY</name>
<protein>
    <recommendedName>
        <fullName evidence="3">F-box domain-containing protein</fullName>
    </recommendedName>
</protein>
<gene>
    <name evidence="2" type="ORF">BD311DRAFT_740516</name>
</gene>
<dbReference type="AlphaFoldDB" id="A0A4Q9MKE4"/>
<evidence type="ECO:0000256" key="1">
    <source>
        <dbReference type="SAM" id="MobiDB-lite"/>
    </source>
</evidence>
<sequence>MAASPTEVTTDSGPVSSQLLSQLPVVMETTTDNSSGVPPLPLELVHLIMDELYSNSIPQDHCYRNQKTYRSWSLVCRAWRPYAQKLLFSIIELTDSEFLHRFATILDLAPHLASYVKMLRVYSRYLHTFDNVFALLPAALHTRLVNLRELMVTRISEDDVWHPHALLPSRPDEMRYIPLSPNFFNSLCTLNNVTVFKLYWVSLERFSDLARAVHSLSNLQVLVCIQVHWMYIDDIPPFLSPVTSTEPTRFLPELSDLTLSFLDAHGTERLLSALRGSSLTKLYVDCPTYHSTTITPFYPGRGIGVDLRHLPYLKSLWITIPYTLGLFPDLPEAMASVIRSWVPHGIHGTRTLTFTATYEYDFTREEFVDVLRALGPVVEDILLSAGSDDSDNYGDQQTFSDIALEVCVIDVSEKHAWWRDRARECFPKLHDLGRLRNTFCKEYWDYWKWKDSEVPAADETPASSGAGGIDTFDAPSEHDDFNTDGEHGRTALVPEMDEATSVGGNFGVKNTGRMKRRLKQPFRVLTRILEGISLKLRKARHITEGA</sequence>
<evidence type="ECO:0008006" key="3">
    <source>
        <dbReference type="Google" id="ProtNLM"/>
    </source>
</evidence>
<organism evidence="2">
    <name type="scientific">Dichomitus squalens</name>
    <dbReference type="NCBI Taxonomy" id="114155"/>
    <lineage>
        <taxon>Eukaryota</taxon>
        <taxon>Fungi</taxon>
        <taxon>Dikarya</taxon>
        <taxon>Basidiomycota</taxon>
        <taxon>Agaricomycotina</taxon>
        <taxon>Agaricomycetes</taxon>
        <taxon>Polyporales</taxon>
        <taxon>Polyporaceae</taxon>
        <taxon>Dichomitus</taxon>
    </lineage>
</organism>
<dbReference type="OrthoDB" id="2754576at2759"/>